<reference evidence="8" key="2">
    <citation type="journal article" date="2014" name="ISME J.">
        <title>Microbial stratification in low pH oxic and suboxic macroscopic growths along an acid mine drainage.</title>
        <authorList>
            <person name="Mendez-Garcia C."/>
            <person name="Mesa V."/>
            <person name="Sprenger R.R."/>
            <person name="Richter M."/>
            <person name="Diez M.S."/>
            <person name="Solano J."/>
            <person name="Bargiela R."/>
            <person name="Golyshina O.V."/>
            <person name="Manteca A."/>
            <person name="Ramos J.L."/>
            <person name="Gallego J.R."/>
            <person name="Llorente I."/>
            <person name="Martins Dos Santos V.A."/>
            <person name="Jensen O.N."/>
            <person name="Pelaez A.I."/>
            <person name="Sanchez J."/>
            <person name="Ferrer M."/>
        </authorList>
    </citation>
    <scope>NUCLEOTIDE SEQUENCE</scope>
</reference>
<gene>
    <name evidence="8" type="ORF">B1A_15377</name>
</gene>
<dbReference type="GO" id="GO:0051537">
    <property type="term" value="F:2 iron, 2 sulfur cluster binding"/>
    <property type="evidence" value="ECO:0007669"/>
    <property type="project" value="UniProtKB-KW"/>
</dbReference>
<evidence type="ECO:0000256" key="5">
    <source>
        <dbReference type="ARBA" id="ARBA00023014"/>
    </source>
</evidence>
<keyword evidence="4" id="KW-0408">Iron</keyword>
<dbReference type="GO" id="GO:0140647">
    <property type="term" value="P:P450-containing electron transport chain"/>
    <property type="evidence" value="ECO:0007669"/>
    <property type="project" value="InterPro"/>
</dbReference>
<dbReference type="GO" id="GO:0046872">
    <property type="term" value="F:metal ion binding"/>
    <property type="evidence" value="ECO:0007669"/>
    <property type="project" value="UniProtKB-KW"/>
</dbReference>
<dbReference type="EMBL" id="AUZX01011281">
    <property type="protein sequence ID" value="EQD43902.1"/>
    <property type="molecule type" value="Genomic_DNA"/>
</dbReference>
<dbReference type="InterPro" id="IPR001055">
    <property type="entry name" value="Adrenodoxin-like"/>
</dbReference>
<protein>
    <submittedName>
        <fullName evidence="8">(2Fe-2S) ferredoxin</fullName>
    </submittedName>
</protein>
<evidence type="ECO:0000256" key="4">
    <source>
        <dbReference type="ARBA" id="ARBA00023004"/>
    </source>
</evidence>
<name>T0ZHJ7_9ZZZZ</name>
<keyword evidence="3" id="KW-0479">Metal-binding</keyword>
<keyword evidence="5" id="KW-0411">Iron-sulfur</keyword>
<feature type="domain" description="2Fe-2S ferredoxin-type" evidence="7">
    <location>
        <begin position="2"/>
        <end position="94"/>
    </location>
</feature>
<dbReference type="SUPFAM" id="SSF54292">
    <property type="entry name" value="2Fe-2S ferredoxin-like"/>
    <property type="match status" value="1"/>
</dbReference>
<dbReference type="InterPro" id="IPR012675">
    <property type="entry name" value="Beta-grasp_dom_sf"/>
</dbReference>
<dbReference type="InterPro" id="IPR036010">
    <property type="entry name" value="2Fe-2S_ferredoxin-like_sf"/>
</dbReference>
<dbReference type="PRINTS" id="PR00355">
    <property type="entry name" value="ADRENODOXIN"/>
</dbReference>
<comment type="cofactor">
    <cofactor evidence="6">
        <name>[2Fe-2S] cluster</name>
        <dbReference type="ChEBI" id="CHEBI:190135"/>
    </cofactor>
</comment>
<dbReference type="InterPro" id="IPR001041">
    <property type="entry name" value="2Fe-2S_ferredoxin-type"/>
</dbReference>
<dbReference type="PANTHER" id="PTHR23426:SF65">
    <property type="entry name" value="FERREDOXIN-2, MITOCHONDRIAL"/>
    <property type="match status" value="1"/>
</dbReference>
<dbReference type="GO" id="GO:0009055">
    <property type="term" value="F:electron transfer activity"/>
    <property type="evidence" value="ECO:0007669"/>
    <property type="project" value="TreeGrafter"/>
</dbReference>
<feature type="non-terminal residue" evidence="8">
    <location>
        <position position="94"/>
    </location>
</feature>
<dbReference type="PANTHER" id="PTHR23426">
    <property type="entry name" value="FERREDOXIN/ADRENODOXIN"/>
    <property type="match status" value="1"/>
</dbReference>
<comment type="similarity">
    <text evidence="1">Belongs to the adrenodoxin/putidaredoxin family.</text>
</comment>
<organism evidence="8">
    <name type="scientific">mine drainage metagenome</name>
    <dbReference type="NCBI Taxonomy" id="410659"/>
    <lineage>
        <taxon>unclassified sequences</taxon>
        <taxon>metagenomes</taxon>
        <taxon>ecological metagenomes</taxon>
    </lineage>
</organism>
<evidence type="ECO:0000313" key="8">
    <source>
        <dbReference type="EMBL" id="EQD43902.1"/>
    </source>
</evidence>
<evidence type="ECO:0000256" key="2">
    <source>
        <dbReference type="ARBA" id="ARBA00022714"/>
    </source>
</evidence>
<dbReference type="AlphaFoldDB" id="T0ZHJ7"/>
<evidence type="ECO:0000259" key="7">
    <source>
        <dbReference type="PROSITE" id="PS51085"/>
    </source>
</evidence>
<evidence type="ECO:0000256" key="1">
    <source>
        <dbReference type="ARBA" id="ARBA00010914"/>
    </source>
</evidence>
<keyword evidence="2" id="KW-0001">2Fe-2S</keyword>
<dbReference type="Gene3D" id="3.10.20.30">
    <property type="match status" value="1"/>
</dbReference>
<evidence type="ECO:0000256" key="3">
    <source>
        <dbReference type="ARBA" id="ARBA00022723"/>
    </source>
</evidence>
<accession>T0ZHJ7</accession>
<reference evidence="8" key="1">
    <citation type="submission" date="2013-08" db="EMBL/GenBank/DDBJ databases">
        <authorList>
            <person name="Mendez C."/>
            <person name="Richter M."/>
            <person name="Ferrer M."/>
            <person name="Sanchez J."/>
        </authorList>
    </citation>
    <scope>NUCLEOTIDE SEQUENCE</scope>
</reference>
<dbReference type="CDD" id="cd00207">
    <property type="entry name" value="fer2"/>
    <property type="match status" value="1"/>
</dbReference>
<dbReference type="PROSITE" id="PS51085">
    <property type="entry name" value="2FE2S_FER_2"/>
    <property type="match status" value="1"/>
</dbReference>
<sequence>MPIVTIIPSGKTREAESGTRILDILIESGENIGHKCDGKASCGTCHIFCPRRAKALSKTERLENERLDAVVGVGSKSRLACQAKIGSENVTVEL</sequence>
<comment type="caution">
    <text evidence="8">The sequence shown here is derived from an EMBL/GenBank/DDBJ whole genome shotgun (WGS) entry which is preliminary data.</text>
</comment>
<proteinExistence type="inferred from homology"/>
<evidence type="ECO:0000256" key="6">
    <source>
        <dbReference type="ARBA" id="ARBA00034078"/>
    </source>
</evidence>
<dbReference type="Pfam" id="PF00111">
    <property type="entry name" value="Fer2"/>
    <property type="match status" value="1"/>
</dbReference>